<dbReference type="PANTHER" id="PTHR15681">
    <property type="entry name" value="MAD2L1-BINDING PROTEIN"/>
    <property type="match status" value="1"/>
</dbReference>
<dbReference type="Gene3D" id="3.30.900.20">
    <property type="match status" value="1"/>
</dbReference>
<dbReference type="Proteomes" id="UP001153712">
    <property type="component" value="Chromosome 6"/>
</dbReference>
<evidence type="ECO:0000313" key="2">
    <source>
        <dbReference type="Proteomes" id="UP001153712"/>
    </source>
</evidence>
<dbReference type="Pfam" id="PF06581">
    <property type="entry name" value="p31comet"/>
    <property type="match status" value="1"/>
</dbReference>
<dbReference type="InterPro" id="IPR009511">
    <property type="entry name" value="MAD1/Cdc20-bound-Mad2-bd"/>
</dbReference>
<sequence length="275" mass="31699">MNTDQKTNFSLHINVTDILLTPLSCSSLVSEVLKGVLYQKSQIPYTYDCMRTLVTRKRQKTEGEKVDIRAANYFHLVSGVFDKLELAMLELKNEFSHWKSGIREVLIVFGTTPVTANEVFSIKFSSLVEGHNERNHILQLNQYQKKILRKLFLSQDWLDRIEGSSTCTNIFLYILKTRVNSDSLAEQSVFVPTNPVNFSPKMKRTNIIFKSSNVLDTNCCDNVEIFDDVNEKSCSVNDVCDTEQAETDVDWYKFKDLVKGFKDCFVNKRSLSELW</sequence>
<evidence type="ECO:0000313" key="1">
    <source>
        <dbReference type="EMBL" id="CAG9863404.1"/>
    </source>
</evidence>
<dbReference type="GO" id="GO:0005634">
    <property type="term" value="C:nucleus"/>
    <property type="evidence" value="ECO:0007669"/>
    <property type="project" value="InterPro"/>
</dbReference>
<evidence type="ECO:0008006" key="3">
    <source>
        <dbReference type="Google" id="ProtNLM"/>
    </source>
</evidence>
<gene>
    <name evidence="1" type="ORF">PHYEVI_LOCUS9694</name>
</gene>
<dbReference type="AlphaFoldDB" id="A0A9N9XRP0"/>
<proteinExistence type="predicted"/>
<keyword evidence="2" id="KW-1185">Reference proteome</keyword>
<dbReference type="InterPro" id="IPR053729">
    <property type="entry name" value="MAD2L1BP_domain_sf"/>
</dbReference>
<name>A0A9N9XRP0_PHYSR</name>
<accession>A0A9N9XRP0</accession>
<dbReference type="GO" id="GO:0007096">
    <property type="term" value="P:regulation of exit from mitosis"/>
    <property type="evidence" value="ECO:0007669"/>
    <property type="project" value="InterPro"/>
</dbReference>
<dbReference type="OrthoDB" id="6334764at2759"/>
<protein>
    <recommendedName>
        <fullName evidence="3">MAD2L1-binding protein</fullName>
    </recommendedName>
</protein>
<reference evidence="1" key="1">
    <citation type="submission" date="2022-01" db="EMBL/GenBank/DDBJ databases">
        <authorList>
            <person name="King R."/>
        </authorList>
    </citation>
    <scope>NUCLEOTIDE SEQUENCE</scope>
</reference>
<dbReference type="EMBL" id="OU900099">
    <property type="protein sequence ID" value="CAG9863404.1"/>
    <property type="molecule type" value="Genomic_DNA"/>
</dbReference>
<dbReference type="PANTHER" id="PTHR15681:SF1">
    <property type="entry name" value="MAD2L1-BINDING PROTEIN"/>
    <property type="match status" value="1"/>
</dbReference>
<organism evidence="1 2">
    <name type="scientific">Phyllotreta striolata</name>
    <name type="common">Striped flea beetle</name>
    <name type="synonym">Crioceris striolata</name>
    <dbReference type="NCBI Taxonomy" id="444603"/>
    <lineage>
        <taxon>Eukaryota</taxon>
        <taxon>Metazoa</taxon>
        <taxon>Ecdysozoa</taxon>
        <taxon>Arthropoda</taxon>
        <taxon>Hexapoda</taxon>
        <taxon>Insecta</taxon>
        <taxon>Pterygota</taxon>
        <taxon>Neoptera</taxon>
        <taxon>Endopterygota</taxon>
        <taxon>Coleoptera</taxon>
        <taxon>Polyphaga</taxon>
        <taxon>Cucujiformia</taxon>
        <taxon>Chrysomeloidea</taxon>
        <taxon>Chrysomelidae</taxon>
        <taxon>Galerucinae</taxon>
        <taxon>Alticini</taxon>
        <taxon>Phyllotreta</taxon>
    </lineage>
</organism>